<evidence type="ECO:0000256" key="1">
    <source>
        <dbReference type="SAM" id="Phobius"/>
    </source>
</evidence>
<keyword evidence="1" id="KW-1133">Transmembrane helix</keyword>
<sequence>MKGILFLFLLAASVCQQSVSASLCAFVRSPVSSRCVRGNVLGRKERLQSLARPLKEEASVSVQRFDPFPVASQFKDSTSRRDKQVLLLLACVGALLFLPGLAHATIKTPVIDPSSEIGMRTVLYPSPEAPIDDFEVLLDEDWIAAFQKLKEAKNEQEIFDALGKIQDWLDDTILRRQVLESDLIKPLIRDLFSVKRQWGDNKDVWTDGVSAVYRRIRKIMDPIASVPAEPYLKVFPWLVGIYYPALAVALENKKYEKWFPSAYFGCVFGLLSPILFYFYTS</sequence>
<name>A0A0G4HGB8_9ALVE</name>
<dbReference type="AlphaFoldDB" id="A0A0G4HGB8"/>
<accession>A0A0G4HGB8</accession>
<proteinExistence type="predicted"/>
<feature type="transmembrane region" description="Helical" evidence="1">
    <location>
        <begin position="262"/>
        <end position="279"/>
    </location>
</feature>
<keyword evidence="2" id="KW-0732">Signal</keyword>
<feature type="transmembrane region" description="Helical" evidence="1">
    <location>
        <begin position="234"/>
        <end position="250"/>
    </location>
</feature>
<organism evidence="3">
    <name type="scientific">Chromera velia CCMP2878</name>
    <dbReference type="NCBI Taxonomy" id="1169474"/>
    <lineage>
        <taxon>Eukaryota</taxon>
        <taxon>Sar</taxon>
        <taxon>Alveolata</taxon>
        <taxon>Colpodellida</taxon>
        <taxon>Chromeraceae</taxon>
        <taxon>Chromera</taxon>
    </lineage>
</organism>
<protein>
    <submittedName>
        <fullName evidence="3">Uncharacterized protein</fullName>
    </submittedName>
</protein>
<keyword evidence="1" id="KW-0812">Transmembrane</keyword>
<dbReference type="VEuPathDB" id="CryptoDB:Cvel_27190"/>
<feature type="chain" id="PRO_5005191356" evidence="2">
    <location>
        <begin position="22"/>
        <end position="281"/>
    </location>
</feature>
<keyword evidence="1" id="KW-0472">Membrane</keyword>
<evidence type="ECO:0000313" key="3">
    <source>
        <dbReference type="EMBL" id="CEM42985.1"/>
    </source>
</evidence>
<feature type="signal peptide" evidence="2">
    <location>
        <begin position="1"/>
        <end position="21"/>
    </location>
</feature>
<reference evidence="3" key="1">
    <citation type="submission" date="2014-11" db="EMBL/GenBank/DDBJ databases">
        <authorList>
            <person name="Otto D Thomas"/>
            <person name="Naeem Raeece"/>
        </authorList>
    </citation>
    <scope>NUCLEOTIDE SEQUENCE</scope>
</reference>
<evidence type="ECO:0000256" key="2">
    <source>
        <dbReference type="SAM" id="SignalP"/>
    </source>
</evidence>
<gene>
    <name evidence="3" type="ORF">Cvel_27190</name>
</gene>
<dbReference type="EMBL" id="CDMZ01002585">
    <property type="protein sequence ID" value="CEM42985.1"/>
    <property type="molecule type" value="Genomic_DNA"/>
</dbReference>